<proteinExistence type="predicted"/>
<evidence type="ECO:0000313" key="3">
    <source>
        <dbReference type="Proteomes" id="UP001148614"/>
    </source>
</evidence>
<evidence type="ECO:0000313" key="2">
    <source>
        <dbReference type="EMBL" id="KAJ3573947.1"/>
    </source>
</evidence>
<evidence type="ECO:0000259" key="1">
    <source>
        <dbReference type="Pfam" id="PF05551"/>
    </source>
</evidence>
<dbReference type="SUPFAM" id="SSF54060">
    <property type="entry name" value="His-Me finger endonucleases"/>
    <property type="match status" value="1"/>
</dbReference>
<gene>
    <name evidence="2" type="ORF">NPX13_g4523</name>
</gene>
<dbReference type="Pfam" id="PF05551">
    <property type="entry name" value="zf-His_Me_endon"/>
    <property type="match status" value="1"/>
</dbReference>
<comment type="caution">
    <text evidence="2">The sequence shown here is derived from an EMBL/GenBank/DDBJ whole genome shotgun (WGS) entry which is preliminary data.</text>
</comment>
<dbReference type="AlphaFoldDB" id="A0A9W8NFW5"/>
<sequence length="248" mass="27878">MSIEQWLGRGRFQDVMPSYEAPSSKKYPGQQRGLQWLSKAGKDTMEAFVSEIMASWGVKVTHSGTCIVWPQDWQALDPETVAGLLTFENTPPIDSDRSLYKYDDHMTTLARAVAWFANWPRTGIQLDNFLEVGPYRRNDGSHLCHNPLCINPSHLVLESTSDNVGRLACQKQASFLRSEGREVPPECNLHQPPCLMQHASLTMFEAYLHKTTSEDVMAGAKARHRSPCHTAKTAIATQADYERTQPTT</sequence>
<dbReference type="EMBL" id="JANPWZ010000646">
    <property type="protein sequence ID" value="KAJ3573947.1"/>
    <property type="molecule type" value="Genomic_DNA"/>
</dbReference>
<dbReference type="InterPro" id="IPR044925">
    <property type="entry name" value="His-Me_finger_sf"/>
</dbReference>
<reference evidence="2" key="1">
    <citation type="submission" date="2022-07" db="EMBL/GenBank/DDBJ databases">
        <title>Genome Sequence of Xylaria arbuscula.</title>
        <authorList>
            <person name="Buettner E."/>
        </authorList>
    </citation>
    <scope>NUCLEOTIDE SEQUENCE</scope>
    <source>
        <strain evidence="2">VT107</strain>
    </source>
</reference>
<dbReference type="Gene3D" id="3.90.75.10">
    <property type="entry name" value="Homing Intron 3 (I-ppo) Encoded Endonuclease, Chain A"/>
    <property type="match status" value="1"/>
</dbReference>
<feature type="domain" description="Zinc-binding loop region of homing endonuclease" evidence="1">
    <location>
        <begin position="137"/>
        <end position="199"/>
    </location>
</feature>
<dbReference type="InterPro" id="IPR008704">
    <property type="entry name" value="Endonuclease_Zinc-binding_loop"/>
</dbReference>
<name>A0A9W8NFW5_9PEZI</name>
<dbReference type="InterPro" id="IPR044930">
    <property type="entry name" value="Homing_endonuclease_His-Me"/>
</dbReference>
<accession>A0A9W8NFW5</accession>
<dbReference type="Proteomes" id="UP001148614">
    <property type="component" value="Unassembled WGS sequence"/>
</dbReference>
<keyword evidence="3" id="KW-1185">Reference proteome</keyword>
<dbReference type="GO" id="GO:0004519">
    <property type="term" value="F:endonuclease activity"/>
    <property type="evidence" value="ECO:0007669"/>
    <property type="project" value="InterPro"/>
</dbReference>
<protein>
    <recommendedName>
        <fullName evidence="1">Zinc-binding loop region of homing endonuclease domain-containing protein</fullName>
    </recommendedName>
</protein>
<organism evidence="2 3">
    <name type="scientific">Xylaria arbuscula</name>
    <dbReference type="NCBI Taxonomy" id="114810"/>
    <lineage>
        <taxon>Eukaryota</taxon>
        <taxon>Fungi</taxon>
        <taxon>Dikarya</taxon>
        <taxon>Ascomycota</taxon>
        <taxon>Pezizomycotina</taxon>
        <taxon>Sordariomycetes</taxon>
        <taxon>Xylariomycetidae</taxon>
        <taxon>Xylariales</taxon>
        <taxon>Xylariaceae</taxon>
        <taxon>Xylaria</taxon>
    </lineage>
</organism>